<organism evidence="4 5">
    <name type="scientific">Trapa incisa</name>
    <dbReference type="NCBI Taxonomy" id="236973"/>
    <lineage>
        <taxon>Eukaryota</taxon>
        <taxon>Viridiplantae</taxon>
        <taxon>Streptophyta</taxon>
        <taxon>Embryophyta</taxon>
        <taxon>Tracheophyta</taxon>
        <taxon>Spermatophyta</taxon>
        <taxon>Magnoliopsida</taxon>
        <taxon>eudicotyledons</taxon>
        <taxon>Gunneridae</taxon>
        <taxon>Pentapetalae</taxon>
        <taxon>rosids</taxon>
        <taxon>malvids</taxon>
        <taxon>Myrtales</taxon>
        <taxon>Lythraceae</taxon>
        <taxon>Trapa</taxon>
    </lineage>
</organism>
<dbReference type="GO" id="GO:0035145">
    <property type="term" value="C:exon-exon junction complex"/>
    <property type="evidence" value="ECO:0007669"/>
    <property type="project" value="TreeGrafter"/>
</dbReference>
<dbReference type="SMART" id="SM01273">
    <property type="entry name" value="Mago-bind"/>
    <property type="match status" value="1"/>
</dbReference>
<feature type="compositionally biased region" description="Basic and acidic residues" evidence="2">
    <location>
        <begin position="9"/>
        <end position="38"/>
    </location>
</feature>
<evidence type="ECO:0000313" key="5">
    <source>
        <dbReference type="Proteomes" id="UP001345219"/>
    </source>
</evidence>
<gene>
    <name evidence="4" type="ORF">SAY87_019696</name>
</gene>
<feature type="region of interest" description="Disordered" evidence="2">
    <location>
        <begin position="62"/>
        <end position="125"/>
    </location>
</feature>
<name>A0AAN7K893_9MYRT</name>
<accession>A0AAN7K893</accession>
<dbReference type="GO" id="GO:0003723">
    <property type="term" value="F:RNA binding"/>
    <property type="evidence" value="ECO:0007669"/>
    <property type="project" value="TreeGrafter"/>
</dbReference>
<dbReference type="InterPro" id="IPR039333">
    <property type="entry name" value="PYM1"/>
</dbReference>
<reference evidence="4 5" key="1">
    <citation type="journal article" date="2023" name="Hortic Res">
        <title>Pangenome of water caltrop reveals structural variations and asymmetric subgenome divergence after allopolyploidization.</title>
        <authorList>
            <person name="Zhang X."/>
            <person name="Chen Y."/>
            <person name="Wang L."/>
            <person name="Yuan Y."/>
            <person name="Fang M."/>
            <person name="Shi L."/>
            <person name="Lu R."/>
            <person name="Comes H.P."/>
            <person name="Ma Y."/>
            <person name="Chen Y."/>
            <person name="Huang G."/>
            <person name="Zhou Y."/>
            <person name="Zheng Z."/>
            <person name="Qiu Y."/>
        </authorList>
    </citation>
    <scope>NUCLEOTIDE SEQUENCE [LARGE SCALE GENOMIC DNA]</scope>
    <source>
        <tissue evidence="4">Roots</tissue>
    </source>
</reference>
<evidence type="ECO:0000313" key="4">
    <source>
        <dbReference type="EMBL" id="KAK4758395.1"/>
    </source>
</evidence>
<protein>
    <recommendedName>
        <fullName evidence="3">WIBG Mago-binding domain-containing protein</fullName>
    </recommendedName>
</protein>
<feature type="compositionally biased region" description="Basic residues" evidence="2">
    <location>
        <begin position="86"/>
        <end position="99"/>
    </location>
</feature>
<feature type="region of interest" description="Disordered" evidence="2">
    <location>
        <begin position="1"/>
        <end position="41"/>
    </location>
</feature>
<keyword evidence="5" id="KW-1185">Reference proteome</keyword>
<dbReference type="InterPro" id="IPR036348">
    <property type="entry name" value="WIBG_N_sf"/>
</dbReference>
<sequence length="220" mass="24505">MGSSNQGEEPSKQMEELRKTLKDGEKILAPTRRPDGTLRKPIRIRAGYVPQEEVAIYQSKGALWKKEMATQEGPPGYEPESEAKPKTKSAKRNARKKEKRLQAALEKDKSSEPVEDIDTKVGEDEVLESLTTRINELTVCSDPAGCMPPSESTHGATSGGSGQDIDKRIRALKKKIRIADAQLQKTAQDAKPEQVDKLSKLEGWREELELLEKEKADPEK</sequence>
<dbReference type="InterPro" id="IPR015362">
    <property type="entry name" value="WIBG_mago-bd"/>
</dbReference>
<evidence type="ECO:0000256" key="2">
    <source>
        <dbReference type="SAM" id="MobiDB-lite"/>
    </source>
</evidence>
<dbReference type="GO" id="GO:1903259">
    <property type="term" value="P:exon-exon junction complex disassembly"/>
    <property type="evidence" value="ECO:0007669"/>
    <property type="project" value="InterPro"/>
</dbReference>
<feature type="coiled-coil region" evidence="1">
    <location>
        <begin position="169"/>
        <end position="214"/>
    </location>
</feature>
<dbReference type="PANTHER" id="PTHR22959:SF0">
    <property type="entry name" value="PARTNER OF Y14 AND MAGO"/>
    <property type="match status" value="1"/>
</dbReference>
<dbReference type="EMBL" id="JAXIOK010000012">
    <property type="protein sequence ID" value="KAK4758395.1"/>
    <property type="molecule type" value="Genomic_DNA"/>
</dbReference>
<evidence type="ECO:0000256" key="1">
    <source>
        <dbReference type="SAM" id="Coils"/>
    </source>
</evidence>
<dbReference type="Pfam" id="PF09282">
    <property type="entry name" value="Mago-bind"/>
    <property type="match status" value="1"/>
</dbReference>
<evidence type="ECO:0000259" key="3">
    <source>
        <dbReference type="SMART" id="SM01273"/>
    </source>
</evidence>
<dbReference type="AlphaFoldDB" id="A0AAN7K893"/>
<comment type="caution">
    <text evidence="4">The sequence shown here is derived from an EMBL/GenBank/DDBJ whole genome shotgun (WGS) entry which is preliminary data.</text>
</comment>
<feature type="region of interest" description="Disordered" evidence="2">
    <location>
        <begin position="141"/>
        <end position="164"/>
    </location>
</feature>
<feature type="domain" description="WIBG Mago-binding" evidence="3">
    <location>
        <begin position="24"/>
        <end position="50"/>
    </location>
</feature>
<dbReference type="PANTHER" id="PTHR22959">
    <property type="entry name" value="PYM PROTEIN"/>
    <property type="match status" value="1"/>
</dbReference>
<feature type="compositionally biased region" description="Basic and acidic residues" evidence="2">
    <location>
        <begin position="105"/>
        <end position="123"/>
    </location>
</feature>
<dbReference type="SUPFAM" id="SSF101931">
    <property type="entry name" value="Pym (Within the bgcn gene intron protein, WIBG), N-terminal domain"/>
    <property type="match status" value="1"/>
</dbReference>
<dbReference type="Proteomes" id="UP001345219">
    <property type="component" value="Chromosome 15"/>
</dbReference>
<proteinExistence type="predicted"/>
<keyword evidence="1" id="KW-0175">Coiled coil</keyword>
<dbReference type="GO" id="GO:0005737">
    <property type="term" value="C:cytoplasm"/>
    <property type="evidence" value="ECO:0007669"/>
    <property type="project" value="TreeGrafter"/>
</dbReference>